<accession>A0AAV4TFC0</accession>
<keyword evidence="2" id="KW-1185">Reference proteome</keyword>
<proteinExistence type="predicted"/>
<protein>
    <submittedName>
        <fullName evidence="1">Uncharacterized protein</fullName>
    </submittedName>
</protein>
<organism evidence="1 2">
    <name type="scientific">Caerostris extrusa</name>
    <name type="common">Bark spider</name>
    <name type="synonym">Caerostris bankana</name>
    <dbReference type="NCBI Taxonomy" id="172846"/>
    <lineage>
        <taxon>Eukaryota</taxon>
        <taxon>Metazoa</taxon>
        <taxon>Ecdysozoa</taxon>
        <taxon>Arthropoda</taxon>
        <taxon>Chelicerata</taxon>
        <taxon>Arachnida</taxon>
        <taxon>Araneae</taxon>
        <taxon>Araneomorphae</taxon>
        <taxon>Entelegynae</taxon>
        <taxon>Araneoidea</taxon>
        <taxon>Araneidae</taxon>
        <taxon>Caerostris</taxon>
    </lineage>
</organism>
<comment type="caution">
    <text evidence="1">The sequence shown here is derived from an EMBL/GenBank/DDBJ whole genome shotgun (WGS) entry which is preliminary data.</text>
</comment>
<dbReference type="Proteomes" id="UP001054945">
    <property type="component" value="Unassembled WGS sequence"/>
</dbReference>
<dbReference type="AlphaFoldDB" id="A0AAV4TFC0"/>
<name>A0AAV4TFC0_CAEEX</name>
<sequence length="89" mass="9846">MASKGECLDILSHLPSSRNVKMRPPVKKCDDNTTLSRLNIGAGIHHSEQEECLDILSQLPSSRNVKMRPPVKKCDVTYGSDLLSLRKGT</sequence>
<dbReference type="EMBL" id="BPLR01011083">
    <property type="protein sequence ID" value="GIY44077.1"/>
    <property type="molecule type" value="Genomic_DNA"/>
</dbReference>
<evidence type="ECO:0000313" key="1">
    <source>
        <dbReference type="EMBL" id="GIY44077.1"/>
    </source>
</evidence>
<gene>
    <name evidence="1" type="ORF">CEXT_484711</name>
</gene>
<evidence type="ECO:0000313" key="2">
    <source>
        <dbReference type="Proteomes" id="UP001054945"/>
    </source>
</evidence>
<reference evidence="1 2" key="1">
    <citation type="submission" date="2021-06" db="EMBL/GenBank/DDBJ databases">
        <title>Caerostris extrusa draft genome.</title>
        <authorList>
            <person name="Kono N."/>
            <person name="Arakawa K."/>
        </authorList>
    </citation>
    <scope>NUCLEOTIDE SEQUENCE [LARGE SCALE GENOMIC DNA]</scope>
</reference>